<dbReference type="AlphaFoldDB" id="A0A291QXP8"/>
<proteinExistence type="predicted"/>
<gene>
    <name evidence="1" type="ORF">COR50_16600</name>
</gene>
<dbReference type="OrthoDB" id="643242at2"/>
<dbReference type="KEGG" id="cbae:COR50_16600"/>
<protein>
    <submittedName>
        <fullName evidence="1">Uncharacterized protein</fullName>
    </submittedName>
</protein>
<sequence length="237" mass="25005">MKNLFNSLPKLSLFAVGAGMVFITACSKNNDIVSPAAEASLVAGKSLVSPLAVIADGTTEDISGPGVTSGTISLDGSVYTVENFKQAYSTDPGQPADGNFYWRFSVNEAGSPANYEIKFTGIATGDITSTDSLKYIDKLFSSVVAADWATANVPDANTIGMNSVIGTGVPSAVSALANGKGWYDYYWSAGHLVLPVSGRVLLYKNGSVIVAFDIQSIYEDAVTGGAFPYYHFRYKTL</sequence>
<dbReference type="Proteomes" id="UP000220133">
    <property type="component" value="Chromosome"/>
</dbReference>
<evidence type="ECO:0000313" key="2">
    <source>
        <dbReference type="Proteomes" id="UP000220133"/>
    </source>
</evidence>
<dbReference type="RefSeq" id="WP_098195025.1">
    <property type="nucleotide sequence ID" value="NZ_CP023777.1"/>
</dbReference>
<name>A0A291QXP8_9BACT</name>
<reference evidence="1 2" key="1">
    <citation type="submission" date="2017-10" db="EMBL/GenBank/DDBJ databases">
        <title>Paenichitinophaga pekingensis gen. nov., sp. nov., isolated from activated sludge.</title>
        <authorList>
            <person name="Jin D."/>
            <person name="Kong X."/>
            <person name="Deng Y."/>
            <person name="Bai Z."/>
        </authorList>
    </citation>
    <scope>NUCLEOTIDE SEQUENCE [LARGE SCALE GENOMIC DNA]</scope>
    <source>
        <strain evidence="1 2">13</strain>
    </source>
</reference>
<organism evidence="1 2">
    <name type="scientific">Chitinophaga caeni</name>
    <dbReference type="NCBI Taxonomy" id="2029983"/>
    <lineage>
        <taxon>Bacteria</taxon>
        <taxon>Pseudomonadati</taxon>
        <taxon>Bacteroidota</taxon>
        <taxon>Chitinophagia</taxon>
        <taxon>Chitinophagales</taxon>
        <taxon>Chitinophagaceae</taxon>
        <taxon>Chitinophaga</taxon>
    </lineage>
</organism>
<dbReference type="PROSITE" id="PS51257">
    <property type="entry name" value="PROKAR_LIPOPROTEIN"/>
    <property type="match status" value="1"/>
</dbReference>
<accession>A0A291QXP8</accession>
<dbReference type="EMBL" id="CP023777">
    <property type="protein sequence ID" value="ATL48652.1"/>
    <property type="molecule type" value="Genomic_DNA"/>
</dbReference>
<keyword evidence="2" id="KW-1185">Reference proteome</keyword>
<evidence type="ECO:0000313" key="1">
    <source>
        <dbReference type="EMBL" id="ATL48652.1"/>
    </source>
</evidence>